<keyword evidence="6" id="KW-0479">Metal-binding</keyword>
<comment type="cofactor">
    <cofactor evidence="1">
        <name>heme</name>
        <dbReference type="ChEBI" id="CHEBI:30413"/>
    </cofactor>
</comment>
<comment type="similarity">
    <text evidence="3">Belongs to the cytochrome P450 family.</text>
</comment>
<keyword evidence="11" id="KW-0472">Membrane</keyword>
<evidence type="ECO:0000256" key="7">
    <source>
        <dbReference type="ARBA" id="ARBA00022989"/>
    </source>
</evidence>
<reference evidence="13" key="1">
    <citation type="journal article" date="2023" name="Science">
        <title>Elucidation of the pathway for biosynthesis of saponin adjuvants from the soapbark tree.</title>
        <authorList>
            <person name="Reed J."/>
            <person name="Orme A."/>
            <person name="El-Demerdash A."/>
            <person name="Owen C."/>
            <person name="Martin L.B.B."/>
            <person name="Misra R.C."/>
            <person name="Kikuchi S."/>
            <person name="Rejzek M."/>
            <person name="Martin A.C."/>
            <person name="Harkess A."/>
            <person name="Leebens-Mack J."/>
            <person name="Louveau T."/>
            <person name="Stephenson M.J."/>
            <person name="Osbourn A."/>
        </authorList>
    </citation>
    <scope>NUCLEOTIDE SEQUENCE</scope>
    <source>
        <strain evidence="13">S10</strain>
    </source>
</reference>
<keyword evidence="4" id="KW-0349">Heme</keyword>
<name>A0AAD7PTS9_QUISA</name>
<dbReference type="GO" id="GO:0016705">
    <property type="term" value="F:oxidoreductase activity, acting on paired donors, with incorporation or reduction of molecular oxygen"/>
    <property type="evidence" value="ECO:0007669"/>
    <property type="project" value="InterPro"/>
</dbReference>
<keyword evidence="9" id="KW-0408">Iron</keyword>
<evidence type="ECO:0000256" key="12">
    <source>
        <dbReference type="SAM" id="SignalP"/>
    </source>
</evidence>
<comment type="caution">
    <text evidence="13">The sequence shown here is derived from an EMBL/GenBank/DDBJ whole genome shotgun (WGS) entry which is preliminary data.</text>
</comment>
<dbReference type="KEGG" id="qsa:O6P43_016247"/>
<sequence>MVLLLLVLFLSLAISVVFLLRIRNETHRPPGPPGIPFIGNLHQLDSTNPHLHLWKLSKQYGPLMFLRLGSVPTLVVSSAKMAKEVLKNHDIKFSSRPSLSFRSMREDEVMKMIKKISSSASSNKIINMSAISMSFTSNLICKVSFWKRCEEEEESCDQRSRFHELLNEAQAMLGTFFYSDYFPLMGWIDRLSGLLWRLEKNFKKFDIFYQQLIDEHLDPNRPNPEQHDIIDVLLRIMKNPNSFSISITFAHNKAILMNIYLAGTDTSAATLVWAMTELSKNPRVMNKVQEEIRNIHGEKSFINEDDIQEHPYLKAVIKEAFRLHMTAPLLVPKETTQSCNIEG</sequence>
<evidence type="ECO:0000256" key="2">
    <source>
        <dbReference type="ARBA" id="ARBA00004167"/>
    </source>
</evidence>
<evidence type="ECO:0000256" key="4">
    <source>
        <dbReference type="ARBA" id="ARBA00022617"/>
    </source>
</evidence>
<evidence type="ECO:0000256" key="9">
    <source>
        <dbReference type="ARBA" id="ARBA00023004"/>
    </source>
</evidence>
<accession>A0AAD7PTS9</accession>
<evidence type="ECO:0000256" key="3">
    <source>
        <dbReference type="ARBA" id="ARBA00010617"/>
    </source>
</evidence>
<dbReference type="GO" id="GO:0016020">
    <property type="term" value="C:membrane"/>
    <property type="evidence" value="ECO:0007669"/>
    <property type="project" value="UniProtKB-SubCell"/>
</dbReference>
<dbReference type="Proteomes" id="UP001163823">
    <property type="component" value="Chromosome 6"/>
</dbReference>
<dbReference type="AlphaFoldDB" id="A0AAD7PTS9"/>
<evidence type="ECO:0000256" key="6">
    <source>
        <dbReference type="ARBA" id="ARBA00022723"/>
    </source>
</evidence>
<proteinExistence type="inferred from homology"/>
<comment type="subcellular location">
    <subcellularLocation>
        <location evidence="2">Membrane</location>
        <topology evidence="2">Single-pass membrane protein</topology>
    </subcellularLocation>
</comment>
<keyword evidence="5" id="KW-0812">Transmembrane</keyword>
<dbReference type="PANTHER" id="PTHR47955">
    <property type="entry name" value="CYTOCHROME P450 FAMILY 71 PROTEIN"/>
    <property type="match status" value="1"/>
</dbReference>
<dbReference type="PANTHER" id="PTHR47955:SF22">
    <property type="entry name" value="CYTOCHROME P450 83B1-LIKE"/>
    <property type="match status" value="1"/>
</dbReference>
<feature type="signal peptide" evidence="12">
    <location>
        <begin position="1"/>
        <end position="19"/>
    </location>
</feature>
<gene>
    <name evidence="13" type="ORF">O6P43_016247</name>
</gene>
<dbReference type="PRINTS" id="PR00385">
    <property type="entry name" value="P450"/>
</dbReference>
<dbReference type="Pfam" id="PF00067">
    <property type="entry name" value="p450"/>
    <property type="match status" value="1"/>
</dbReference>
<protein>
    <submittedName>
        <fullName evidence="13">Cytochrome P450</fullName>
    </submittedName>
</protein>
<dbReference type="GO" id="GO:0005506">
    <property type="term" value="F:iron ion binding"/>
    <property type="evidence" value="ECO:0007669"/>
    <property type="project" value="InterPro"/>
</dbReference>
<keyword evidence="14" id="KW-1185">Reference proteome</keyword>
<dbReference type="SUPFAM" id="SSF48264">
    <property type="entry name" value="Cytochrome P450"/>
    <property type="match status" value="1"/>
</dbReference>
<dbReference type="EMBL" id="JARAOO010000006">
    <property type="protein sequence ID" value="KAJ7966839.1"/>
    <property type="molecule type" value="Genomic_DNA"/>
</dbReference>
<evidence type="ECO:0000313" key="14">
    <source>
        <dbReference type="Proteomes" id="UP001163823"/>
    </source>
</evidence>
<keyword evidence="10" id="KW-0503">Monooxygenase</keyword>
<dbReference type="GO" id="GO:0020037">
    <property type="term" value="F:heme binding"/>
    <property type="evidence" value="ECO:0007669"/>
    <property type="project" value="InterPro"/>
</dbReference>
<dbReference type="InterPro" id="IPR001128">
    <property type="entry name" value="Cyt_P450"/>
</dbReference>
<dbReference type="PRINTS" id="PR00463">
    <property type="entry name" value="EP450I"/>
</dbReference>
<keyword evidence="12" id="KW-0732">Signal</keyword>
<evidence type="ECO:0000256" key="1">
    <source>
        <dbReference type="ARBA" id="ARBA00001971"/>
    </source>
</evidence>
<evidence type="ECO:0000256" key="10">
    <source>
        <dbReference type="ARBA" id="ARBA00023033"/>
    </source>
</evidence>
<feature type="chain" id="PRO_5041937387" evidence="12">
    <location>
        <begin position="20"/>
        <end position="343"/>
    </location>
</feature>
<evidence type="ECO:0000313" key="13">
    <source>
        <dbReference type="EMBL" id="KAJ7966839.1"/>
    </source>
</evidence>
<dbReference type="InterPro" id="IPR036396">
    <property type="entry name" value="Cyt_P450_sf"/>
</dbReference>
<evidence type="ECO:0000256" key="5">
    <source>
        <dbReference type="ARBA" id="ARBA00022692"/>
    </source>
</evidence>
<dbReference type="InterPro" id="IPR002401">
    <property type="entry name" value="Cyt_P450_E_grp-I"/>
</dbReference>
<organism evidence="13 14">
    <name type="scientific">Quillaja saponaria</name>
    <name type="common">Soap bark tree</name>
    <dbReference type="NCBI Taxonomy" id="32244"/>
    <lineage>
        <taxon>Eukaryota</taxon>
        <taxon>Viridiplantae</taxon>
        <taxon>Streptophyta</taxon>
        <taxon>Embryophyta</taxon>
        <taxon>Tracheophyta</taxon>
        <taxon>Spermatophyta</taxon>
        <taxon>Magnoliopsida</taxon>
        <taxon>eudicotyledons</taxon>
        <taxon>Gunneridae</taxon>
        <taxon>Pentapetalae</taxon>
        <taxon>rosids</taxon>
        <taxon>fabids</taxon>
        <taxon>Fabales</taxon>
        <taxon>Quillajaceae</taxon>
        <taxon>Quillaja</taxon>
    </lineage>
</organism>
<keyword evidence="7" id="KW-1133">Transmembrane helix</keyword>
<evidence type="ECO:0000256" key="8">
    <source>
        <dbReference type="ARBA" id="ARBA00023002"/>
    </source>
</evidence>
<evidence type="ECO:0000256" key="11">
    <source>
        <dbReference type="ARBA" id="ARBA00023136"/>
    </source>
</evidence>
<dbReference type="Gene3D" id="1.10.630.10">
    <property type="entry name" value="Cytochrome P450"/>
    <property type="match status" value="1"/>
</dbReference>
<keyword evidence="8" id="KW-0560">Oxidoreductase</keyword>
<dbReference type="GO" id="GO:0004497">
    <property type="term" value="F:monooxygenase activity"/>
    <property type="evidence" value="ECO:0007669"/>
    <property type="project" value="UniProtKB-KW"/>
</dbReference>